<reference evidence="2" key="1">
    <citation type="submission" date="2020-12" db="EMBL/GenBank/DDBJ databases">
        <authorList>
            <consortium name="Molecular Ecology Group"/>
        </authorList>
    </citation>
    <scope>NUCLEOTIDE SEQUENCE</scope>
    <source>
        <strain evidence="2">TBG_1078</strain>
    </source>
</reference>
<evidence type="ECO:0000313" key="3">
    <source>
        <dbReference type="Proteomes" id="UP000645828"/>
    </source>
</evidence>
<feature type="region of interest" description="Disordered" evidence="1">
    <location>
        <begin position="268"/>
        <end position="291"/>
    </location>
</feature>
<keyword evidence="3" id="KW-1185">Reference proteome</keyword>
<accession>A0A811XZY7</accession>
<dbReference type="Proteomes" id="UP000645828">
    <property type="component" value="Unassembled WGS sequence"/>
</dbReference>
<dbReference type="AlphaFoldDB" id="A0A811XZY7"/>
<name>A0A811XZY7_NYCPR</name>
<organism evidence="2 3">
    <name type="scientific">Nyctereutes procyonoides</name>
    <name type="common">Raccoon dog</name>
    <name type="synonym">Canis procyonoides</name>
    <dbReference type="NCBI Taxonomy" id="34880"/>
    <lineage>
        <taxon>Eukaryota</taxon>
        <taxon>Metazoa</taxon>
        <taxon>Chordata</taxon>
        <taxon>Craniata</taxon>
        <taxon>Vertebrata</taxon>
        <taxon>Euteleostomi</taxon>
        <taxon>Mammalia</taxon>
        <taxon>Eutheria</taxon>
        <taxon>Laurasiatheria</taxon>
        <taxon>Carnivora</taxon>
        <taxon>Caniformia</taxon>
        <taxon>Canidae</taxon>
        <taxon>Nyctereutes</taxon>
    </lineage>
</organism>
<sequence>MQEMKRKQLWFRMIRGAIDVTASLEALGWGGGLLTPSWEVSAMCMSVPECASEGRREGCWGHSLLLLLSLWRPSLDYHSWALLIAEFRRRNRGSVTQPFPGGDPSVLLLRAINFIEAGLCREGAARGWLPVDPRRQQEKKKSTQDEIWIVLLLKRRWQGSLWSKAGVATEVPDETLWDACLPLGLSLSWKGHFCQCVLGPLSGTPLPWCSSCLLASRGTELGIILVPGRKSCHCIILGLLGGQSELLPLLSQTTSCCTAKRDLRWPTTQKGLAKPQRVPHTTPPSGFSHQTTPTLSGFSQLGSLGGSHTGSFLLQFEGH</sequence>
<gene>
    <name evidence="2" type="ORF">NYPRO_LOCUS1730</name>
</gene>
<dbReference type="EMBL" id="CAJHUB010000650">
    <property type="protein sequence ID" value="CAD7668936.1"/>
    <property type="molecule type" value="Genomic_DNA"/>
</dbReference>
<evidence type="ECO:0000313" key="2">
    <source>
        <dbReference type="EMBL" id="CAD7668936.1"/>
    </source>
</evidence>
<comment type="caution">
    <text evidence="2">The sequence shown here is derived from an EMBL/GenBank/DDBJ whole genome shotgun (WGS) entry which is preliminary data.</text>
</comment>
<protein>
    <submittedName>
        <fullName evidence="2">(raccoon dog) hypothetical protein</fullName>
    </submittedName>
</protein>
<proteinExistence type="predicted"/>
<evidence type="ECO:0000256" key="1">
    <source>
        <dbReference type="SAM" id="MobiDB-lite"/>
    </source>
</evidence>